<dbReference type="Pfam" id="PF13692">
    <property type="entry name" value="Glyco_trans_1_4"/>
    <property type="match status" value="1"/>
</dbReference>
<evidence type="ECO:0000256" key="1">
    <source>
        <dbReference type="ARBA" id="ARBA00022676"/>
    </source>
</evidence>
<accession>A0A1Y2N877</accession>
<dbReference type="InterPro" id="IPR028098">
    <property type="entry name" value="Glyco_trans_4-like_N"/>
</dbReference>
<dbReference type="PANTHER" id="PTHR45947:SF3">
    <property type="entry name" value="SULFOQUINOVOSYL TRANSFERASE SQD2"/>
    <property type="match status" value="1"/>
</dbReference>
<gene>
    <name evidence="4" type="primary">pglA</name>
    <name evidence="4" type="ORF">BG845_00602</name>
</gene>
<evidence type="ECO:0000313" key="5">
    <source>
        <dbReference type="Proteomes" id="UP000194360"/>
    </source>
</evidence>
<dbReference type="InterPro" id="IPR050194">
    <property type="entry name" value="Glycosyltransferase_grp1"/>
</dbReference>
<dbReference type="EC" id="2.4.1.290" evidence="4"/>
<dbReference type="EMBL" id="MIGB01000002">
    <property type="protein sequence ID" value="OSY43656.1"/>
    <property type="molecule type" value="Genomic_DNA"/>
</dbReference>
<evidence type="ECO:0000256" key="2">
    <source>
        <dbReference type="ARBA" id="ARBA00022679"/>
    </source>
</evidence>
<dbReference type="AlphaFoldDB" id="A0A1Y2N877"/>
<dbReference type="PANTHER" id="PTHR45947">
    <property type="entry name" value="SULFOQUINOVOSYL TRANSFERASE SQD2"/>
    <property type="match status" value="1"/>
</dbReference>
<dbReference type="OrthoDB" id="193659at2"/>
<sequence>MNDVPTPRLALVVTSHLTAAAFLPGLVGHLVGSGWRVGVVCAPGPGLGAVEAAGAELHLVEMAREPDLWSDLRSVRALSGVIAAIAPDVLVSATPKAGLLATLAARRRRVPVVVHCMWGLRSETLTGLRRAYVLAFETITARLSHRVLANSHSLGRVLVRTRIAGAGDIDVLGAGSSHGVDVDRYVPVAQECDAGVLAQARSLRQELDRLGDGPVIGFVGRLTRDKGLHELVDAVRMLRSRGTACRLLVAGLGEDAGTGRMLEDAVAEGLPLLILDNQHDPRPLYQVMDVHCLPTWREGFPNVCLEASACALPTVTTDATGAVDSVLDGRTGLVVPVRDAVALAGALGELILDGAQRARFGAAAREWVESDFAAPVVHKAHHQYLAELHRRASHTGGA</sequence>
<evidence type="ECO:0000259" key="3">
    <source>
        <dbReference type="Pfam" id="PF13579"/>
    </source>
</evidence>
<dbReference type="Proteomes" id="UP000194360">
    <property type="component" value="Unassembled WGS sequence"/>
</dbReference>
<name>A0A1Y2N877_PSEAH</name>
<dbReference type="Gene3D" id="3.40.50.2000">
    <property type="entry name" value="Glycogen Phosphorylase B"/>
    <property type="match status" value="2"/>
</dbReference>
<proteinExistence type="predicted"/>
<dbReference type="GO" id="GO:1901137">
    <property type="term" value="P:carbohydrate derivative biosynthetic process"/>
    <property type="evidence" value="ECO:0007669"/>
    <property type="project" value="UniProtKB-ARBA"/>
</dbReference>
<keyword evidence="1 4" id="KW-0328">Glycosyltransferase</keyword>
<evidence type="ECO:0000313" key="4">
    <source>
        <dbReference type="EMBL" id="OSY43656.1"/>
    </source>
</evidence>
<feature type="domain" description="Glycosyltransferase subfamily 4-like N-terminal" evidence="3">
    <location>
        <begin position="24"/>
        <end position="173"/>
    </location>
</feature>
<dbReference type="RefSeq" id="WP_085910921.1">
    <property type="nucleotide sequence ID" value="NZ_AP018920.1"/>
</dbReference>
<organism evidence="4 5">
    <name type="scientific">Pseudonocardia autotrophica</name>
    <name type="common">Amycolata autotrophica</name>
    <name type="synonym">Nocardia autotrophica</name>
    <dbReference type="NCBI Taxonomy" id="2074"/>
    <lineage>
        <taxon>Bacteria</taxon>
        <taxon>Bacillati</taxon>
        <taxon>Actinomycetota</taxon>
        <taxon>Actinomycetes</taxon>
        <taxon>Pseudonocardiales</taxon>
        <taxon>Pseudonocardiaceae</taxon>
        <taxon>Pseudonocardia</taxon>
    </lineage>
</organism>
<comment type="caution">
    <text evidence="4">The sequence shown here is derived from an EMBL/GenBank/DDBJ whole genome shotgun (WGS) entry which is preliminary data.</text>
</comment>
<dbReference type="GO" id="GO:0102335">
    <property type="term" value="F:N,N'-diacetylbacillosaminyl-diphospho-undecaprenol alpha-1,3-N-acetylgalactosaminyltransferase activity"/>
    <property type="evidence" value="ECO:0007669"/>
    <property type="project" value="UniProtKB-EC"/>
</dbReference>
<dbReference type="STRING" id="2074.BG845_00602"/>
<keyword evidence="2 4" id="KW-0808">Transferase</keyword>
<dbReference type="Pfam" id="PF13579">
    <property type="entry name" value="Glyco_trans_4_4"/>
    <property type="match status" value="1"/>
</dbReference>
<protein>
    <submittedName>
        <fullName evidence="4">N, N'-diacetylbacillosaminyl-diphospho-undecaprenol alpha-1,3-N-acetylgalactosaminyltransferase</fullName>
        <ecNumber evidence="4">2.4.1.290</ecNumber>
    </submittedName>
</protein>
<dbReference type="SUPFAM" id="SSF53756">
    <property type="entry name" value="UDP-Glycosyltransferase/glycogen phosphorylase"/>
    <property type="match status" value="1"/>
</dbReference>
<reference evidence="4 5" key="1">
    <citation type="submission" date="2016-09" db="EMBL/GenBank/DDBJ databases">
        <title>Pseudonocardia autotrophica DSM535, a candidate organism with high potential of specific P450 cytochromes.</title>
        <authorList>
            <person name="Grumaz C."/>
            <person name="Vainshtein Y."/>
            <person name="Kirstahler P."/>
            <person name="Sohn K."/>
        </authorList>
    </citation>
    <scope>NUCLEOTIDE SEQUENCE [LARGE SCALE GENOMIC DNA]</scope>
    <source>
        <strain evidence="4 5">DSM 535</strain>
    </source>
</reference>
<keyword evidence="5" id="KW-1185">Reference proteome</keyword>